<evidence type="ECO:0000313" key="2">
    <source>
        <dbReference type="Proteomes" id="UP000595038"/>
    </source>
</evidence>
<accession>A0AB37H0H6</accession>
<dbReference type="Proteomes" id="UP000595038">
    <property type="component" value="Chromosome"/>
</dbReference>
<sequence>MENEELNLDFAPQDADCWYIYCSTNTCGPGRQATIEYCNGPDRVPYKQHCGCGYFA</sequence>
<gene>
    <name evidence="1" type="ORF">I6G80_11900</name>
</gene>
<dbReference type="RefSeq" id="WP_157665551.1">
    <property type="nucleotide sequence ID" value="NZ_CAJCKC010000006.1"/>
</dbReference>
<organism evidence="1 2">
    <name type="scientific">Bacillus licheniformis</name>
    <dbReference type="NCBI Taxonomy" id="1402"/>
    <lineage>
        <taxon>Bacteria</taxon>
        <taxon>Bacillati</taxon>
        <taxon>Bacillota</taxon>
        <taxon>Bacilli</taxon>
        <taxon>Bacillales</taxon>
        <taxon>Bacillaceae</taxon>
        <taxon>Bacillus</taxon>
    </lineage>
</organism>
<dbReference type="EMBL" id="CP065647">
    <property type="protein sequence ID" value="QPR74895.1"/>
    <property type="molecule type" value="Genomic_DNA"/>
</dbReference>
<reference evidence="1 2" key="1">
    <citation type="submission" date="2020-12" db="EMBL/GenBank/DDBJ databases">
        <title>FDA dAtabase for Regulatory Grade micrObial Sequences (FDA-ARGOS): Supporting development and validation of Infectious Disease Dx tests.</title>
        <authorList>
            <person name="Nelson B."/>
            <person name="Plummer A."/>
            <person name="Tallon L."/>
            <person name="Sadzewicz L."/>
            <person name="Zhao X."/>
            <person name="Boylan J."/>
            <person name="Ott S."/>
            <person name="Bowen H."/>
            <person name="Vavikolanu K."/>
            <person name="Mehta A."/>
            <person name="Aluvathingal J."/>
            <person name="Nadendla S."/>
            <person name="Myers T."/>
            <person name="Yan Y."/>
            <person name="Sichtig H."/>
        </authorList>
    </citation>
    <scope>NUCLEOTIDE SEQUENCE [LARGE SCALE GENOMIC DNA]</scope>
    <source>
        <strain evidence="1 2">FDAARGOS_923</strain>
    </source>
</reference>
<proteinExistence type="predicted"/>
<evidence type="ECO:0000313" key="1">
    <source>
        <dbReference type="EMBL" id="QPR74895.1"/>
    </source>
</evidence>
<name>A0AB37H0H6_BACLI</name>
<dbReference type="AlphaFoldDB" id="A0AB37H0H6"/>
<protein>
    <submittedName>
        <fullName evidence="1">Uncharacterized protein</fullName>
    </submittedName>
</protein>